<name>A0A7S1J062_9EUGL</name>
<dbReference type="Pfam" id="PF10294">
    <property type="entry name" value="Methyltransf_16"/>
    <property type="match status" value="1"/>
</dbReference>
<dbReference type="Gene3D" id="3.40.50.150">
    <property type="entry name" value="Vaccinia Virus protein VP39"/>
    <property type="match status" value="1"/>
</dbReference>
<evidence type="ECO:0000313" key="1">
    <source>
        <dbReference type="EMBL" id="CAD9028312.1"/>
    </source>
</evidence>
<proteinExistence type="predicted"/>
<reference evidence="1" key="1">
    <citation type="submission" date="2021-01" db="EMBL/GenBank/DDBJ databases">
        <authorList>
            <person name="Corre E."/>
            <person name="Pelletier E."/>
            <person name="Niang G."/>
            <person name="Scheremetjew M."/>
            <person name="Finn R."/>
            <person name="Kale V."/>
            <person name="Holt S."/>
            <person name="Cochrane G."/>
            <person name="Meng A."/>
            <person name="Brown T."/>
            <person name="Cohen L."/>
        </authorList>
    </citation>
    <scope>NUCLEOTIDE SEQUENCE</scope>
    <source>
        <strain evidence="1">NIES-381</strain>
    </source>
</reference>
<protein>
    <submittedName>
        <fullName evidence="1">Uncharacterized protein</fullName>
    </submittedName>
</protein>
<gene>
    <name evidence="1" type="ORF">EGYM00392_LOCUS39447</name>
</gene>
<accession>A0A7S1J062</accession>
<dbReference type="InterPro" id="IPR029063">
    <property type="entry name" value="SAM-dependent_MTases_sf"/>
</dbReference>
<dbReference type="AlphaFoldDB" id="A0A7S1J062"/>
<dbReference type="InterPro" id="IPR019410">
    <property type="entry name" value="Methyltransf_16"/>
</dbReference>
<sequence>MAYFEHDFDLFNEEYQLKVPGARAPVLIRQDPDCTTQGCTDGTGTVVWPSAQLLLQHLHQDGSLCLARGSGDPSNPVQWSRLKVLELGSGTGALGECRGQLPQGQ</sequence>
<organism evidence="1">
    <name type="scientific">Eutreptiella gymnastica</name>
    <dbReference type="NCBI Taxonomy" id="73025"/>
    <lineage>
        <taxon>Eukaryota</taxon>
        <taxon>Discoba</taxon>
        <taxon>Euglenozoa</taxon>
        <taxon>Euglenida</taxon>
        <taxon>Spirocuta</taxon>
        <taxon>Euglenophyceae</taxon>
        <taxon>Eutreptiales</taxon>
        <taxon>Eutreptiaceae</taxon>
        <taxon>Eutreptiella</taxon>
    </lineage>
</organism>
<dbReference type="EMBL" id="HBGA01106051">
    <property type="protein sequence ID" value="CAD9028312.1"/>
    <property type="molecule type" value="Transcribed_RNA"/>
</dbReference>